<sequence length="260" mass="27313">MIPAITPLFQSLLFAQASAVGLTGEEARLQTCMAQARQDPASAITEASQWASEVAGPDESNPQQCLAYAYMSLLRWQAAEEAFLAARNARAPTDSAARARLAAMAGNAALAEERHEAALTNFDLAIADARSAGNMQLAGEAMSDRARALVGLDREDEARQELDRAQKEIPQDAEVWLLSATLARRQDDLTTAQAQIATAARLAPQLPAVGLEAGLIAALAGDEAAARKSWHSVIELAPNSPEAAAAGNYLAQLDGAPAGR</sequence>
<dbReference type="EMBL" id="WTYJ01000001">
    <property type="protein sequence ID" value="MXO97605.1"/>
    <property type="molecule type" value="Genomic_DNA"/>
</dbReference>
<dbReference type="Gene3D" id="1.25.40.10">
    <property type="entry name" value="Tetratricopeptide repeat domain"/>
    <property type="match status" value="1"/>
</dbReference>
<proteinExistence type="predicted"/>
<feature type="chain" id="PRO_5026306949" evidence="1">
    <location>
        <begin position="20"/>
        <end position="260"/>
    </location>
</feature>
<comment type="caution">
    <text evidence="2">The sequence shown here is derived from an EMBL/GenBank/DDBJ whole genome shotgun (WGS) entry which is preliminary data.</text>
</comment>
<protein>
    <submittedName>
        <fullName evidence="2">Uncharacterized protein</fullName>
    </submittedName>
</protein>
<dbReference type="AlphaFoldDB" id="A0A6I4TNF3"/>
<dbReference type="OrthoDB" id="7566477at2"/>
<name>A0A6I4TNF3_9SPHN</name>
<reference evidence="2 3" key="1">
    <citation type="submission" date="2019-12" db="EMBL/GenBank/DDBJ databases">
        <title>Genomic-based taxomic classification of the family Erythrobacteraceae.</title>
        <authorList>
            <person name="Xu L."/>
        </authorList>
    </citation>
    <scope>NUCLEOTIDE SEQUENCE [LARGE SCALE GENOMIC DNA]</scope>
    <source>
        <strain evidence="2 3">S36</strain>
    </source>
</reference>
<gene>
    <name evidence="2" type="ORF">GRI97_01205</name>
</gene>
<feature type="signal peptide" evidence="1">
    <location>
        <begin position="1"/>
        <end position="19"/>
    </location>
</feature>
<dbReference type="SUPFAM" id="SSF48452">
    <property type="entry name" value="TPR-like"/>
    <property type="match status" value="1"/>
</dbReference>
<dbReference type="RefSeq" id="WP_161389327.1">
    <property type="nucleotide sequence ID" value="NZ_JBHSCP010000001.1"/>
</dbReference>
<evidence type="ECO:0000313" key="3">
    <source>
        <dbReference type="Proteomes" id="UP000469430"/>
    </source>
</evidence>
<dbReference type="Proteomes" id="UP000469430">
    <property type="component" value="Unassembled WGS sequence"/>
</dbReference>
<evidence type="ECO:0000313" key="2">
    <source>
        <dbReference type="EMBL" id="MXO97605.1"/>
    </source>
</evidence>
<dbReference type="InterPro" id="IPR011990">
    <property type="entry name" value="TPR-like_helical_dom_sf"/>
</dbReference>
<evidence type="ECO:0000256" key="1">
    <source>
        <dbReference type="SAM" id="SignalP"/>
    </source>
</evidence>
<keyword evidence="1" id="KW-0732">Signal</keyword>
<accession>A0A6I4TNF3</accession>
<organism evidence="2 3">
    <name type="scientific">Croceibacterium xixiisoli</name>
    <dbReference type="NCBI Taxonomy" id="1476466"/>
    <lineage>
        <taxon>Bacteria</taxon>
        <taxon>Pseudomonadati</taxon>
        <taxon>Pseudomonadota</taxon>
        <taxon>Alphaproteobacteria</taxon>
        <taxon>Sphingomonadales</taxon>
        <taxon>Erythrobacteraceae</taxon>
        <taxon>Croceibacterium</taxon>
    </lineage>
</organism>
<keyword evidence="3" id="KW-1185">Reference proteome</keyword>